<dbReference type="AlphaFoldDB" id="A0A6C0LC15"/>
<accession>A0A6C0LC15</accession>
<name>A0A6C0LC15_9ZZZZ</name>
<evidence type="ECO:0000313" key="2">
    <source>
        <dbReference type="EMBL" id="QHU28499.1"/>
    </source>
</evidence>
<sequence length="116" mass="13653">MKYSFYSAFIIYIIIVKIAFIFLSITKIIVKHRNPTNTKVIETLEFWRERTEFIFIICMAILLIYLFHPGAKIQIDGETQILLYLFGVILLITAKWGTFLKESPTIKEFQSILSNR</sequence>
<keyword evidence="1" id="KW-0812">Transmembrane</keyword>
<feature type="transmembrane region" description="Helical" evidence="1">
    <location>
        <begin position="6"/>
        <end position="30"/>
    </location>
</feature>
<feature type="transmembrane region" description="Helical" evidence="1">
    <location>
        <begin position="81"/>
        <end position="100"/>
    </location>
</feature>
<keyword evidence="1" id="KW-0472">Membrane</keyword>
<reference evidence="2" key="1">
    <citation type="journal article" date="2020" name="Nature">
        <title>Giant virus diversity and host interactions through global metagenomics.</title>
        <authorList>
            <person name="Schulz F."/>
            <person name="Roux S."/>
            <person name="Paez-Espino D."/>
            <person name="Jungbluth S."/>
            <person name="Walsh D.A."/>
            <person name="Denef V.J."/>
            <person name="McMahon K.D."/>
            <person name="Konstantinidis K.T."/>
            <person name="Eloe-Fadrosh E.A."/>
            <person name="Kyrpides N.C."/>
            <person name="Woyke T."/>
        </authorList>
    </citation>
    <scope>NUCLEOTIDE SEQUENCE</scope>
    <source>
        <strain evidence="2">GVMAG-M-3300027770-73</strain>
    </source>
</reference>
<organism evidence="2">
    <name type="scientific">viral metagenome</name>
    <dbReference type="NCBI Taxonomy" id="1070528"/>
    <lineage>
        <taxon>unclassified sequences</taxon>
        <taxon>metagenomes</taxon>
        <taxon>organismal metagenomes</taxon>
    </lineage>
</organism>
<keyword evidence="1" id="KW-1133">Transmembrane helix</keyword>
<evidence type="ECO:0000256" key="1">
    <source>
        <dbReference type="SAM" id="Phobius"/>
    </source>
</evidence>
<protein>
    <submittedName>
        <fullName evidence="2">Uncharacterized protein</fullName>
    </submittedName>
</protein>
<feature type="transmembrane region" description="Helical" evidence="1">
    <location>
        <begin position="51"/>
        <end position="69"/>
    </location>
</feature>
<dbReference type="EMBL" id="MN740472">
    <property type="protein sequence ID" value="QHU28499.1"/>
    <property type="molecule type" value="Genomic_DNA"/>
</dbReference>
<proteinExistence type="predicted"/>